<evidence type="ECO:0000313" key="2">
    <source>
        <dbReference type="Proteomes" id="UP000524404"/>
    </source>
</evidence>
<accession>A0A841EPI2</accession>
<evidence type="ECO:0000313" key="1">
    <source>
        <dbReference type="EMBL" id="MBB6004826.1"/>
    </source>
</evidence>
<gene>
    <name evidence="1" type="ORF">HNP25_003496</name>
</gene>
<keyword evidence="2" id="KW-1185">Reference proteome</keyword>
<sequence>MLLSEIELIKSDVHSPVQITDVFELEEFIVINNYVCLKVDRVSNSYEKDNPIPISLNGIVNGYLIFTKERESIEISLMSEFEFISFLTVSNYSDYSQQSYKFEADFLLIEANFFLDYISFYQKTSMLWGGFVHKLSSDSPSSRYRINLNSIEIGNKLKELDSYSYESCVRAIEQPYAFERFLKLYHLLELQFDYFVINKIKNLTIPHDSNNIGKILNEYSNKEIERLSDLIETNCIDINSLGQKLSLVSSFQQIAEDIFIHFGKSNSPNHLTTDINKFRSVVNSGNFTEENLRLLKVTSDYPKFICKLTAYWIYRIRCSIAHNKIGEYLLSWNDENFIVEFGEPLLKEVLIQYFKE</sequence>
<comment type="caution">
    <text evidence="1">The sequence shown here is derived from an EMBL/GenBank/DDBJ whole genome shotgun (WGS) entry which is preliminary data.</text>
</comment>
<dbReference type="Proteomes" id="UP000524404">
    <property type="component" value="Unassembled WGS sequence"/>
</dbReference>
<dbReference type="EMBL" id="JACHKT010000030">
    <property type="protein sequence ID" value="MBB6004826.1"/>
    <property type="molecule type" value="Genomic_DNA"/>
</dbReference>
<name>A0A841EPI2_9BACT</name>
<proteinExistence type="predicted"/>
<reference evidence="1 2" key="1">
    <citation type="submission" date="2020-08" db="EMBL/GenBank/DDBJ databases">
        <title>Functional genomics of gut bacteria from endangered species of beetles.</title>
        <authorList>
            <person name="Carlos-Shanley C."/>
        </authorList>
    </citation>
    <scope>NUCLEOTIDE SEQUENCE [LARGE SCALE GENOMIC DNA]</scope>
    <source>
        <strain evidence="1 2">S00070</strain>
    </source>
</reference>
<protein>
    <submittedName>
        <fullName evidence="1">Uncharacterized protein</fullName>
    </submittedName>
</protein>
<dbReference type="RefSeq" id="WP_184136099.1">
    <property type="nucleotide sequence ID" value="NZ_JACHKT010000030.1"/>
</dbReference>
<organism evidence="1 2">
    <name type="scientific">Arcicella rosea</name>
    <dbReference type="NCBI Taxonomy" id="502909"/>
    <lineage>
        <taxon>Bacteria</taxon>
        <taxon>Pseudomonadati</taxon>
        <taxon>Bacteroidota</taxon>
        <taxon>Cytophagia</taxon>
        <taxon>Cytophagales</taxon>
        <taxon>Flectobacillaceae</taxon>
        <taxon>Arcicella</taxon>
    </lineage>
</organism>
<dbReference type="AlphaFoldDB" id="A0A841EPI2"/>